<keyword evidence="3" id="KW-0479">Metal-binding</keyword>
<keyword evidence="10" id="KW-1185">Reference proteome</keyword>
<evidence type="ECO:0000259" key="8">
    <source>
        <dbReference type="PROSITE" id="PS51462"/>
    </source>
</evidence>
<sequence>MSGGESAEARRAEGAGEPPGDGGGAASPAAGRGEGAHHPRSLPDVPIRPAATVLLLRTAPEGLEVFVQIRASGMEFAPDVTVFPGGGIEPSDGDDLRVTASRETHEECGVRVDPDDLVPLSRWVTPPGRPRRYDTMFYLAPLPAGQEATCVTTEAVSAGWYRPQAVIDAWLAGRSKLMAPTYSQLFQLLPFDTVEDVLGWAAEAADLTPVAIVDGMTREERRFPGWAEYAAGSTIY</sequence>
<evidence type="ECO:0000256" key="4">
    <source>
        <dbReference type="ARBA" id="ARBA00022801"/>
    </source>
</evidence>
<reference evidence="9 10" key="1">
    <citation type="submission" date="2019-06" db="EMBL/GenBank/DDBJ databases">
        <title>Tsukamurella conjunctivitidis sp. nov., Tsukamurella assacharolytica sp. nov. and Tsukamurella sputae sp. nov. isolated from patients with conjunctivitis, bacteraemia (lymphoma) and respiratory infection (sputum) in Hong Kong.</title>
        <authorList>
            <person name="Teng J.L.L."/>
            <person name="Lee H.H."/>
            <person name="Fong J.Y.H."/>
            <person name="Fok K.M.N."/>
            <person name="Lau S.K.P."/>
            <person name="Woo P.C.Y."/>
        </authorList>
    </citation>
    <scope>NUCLEOTIDE SEQUENCE [LARGE SCALE GENOMIC DNA]</scope>
    <source>
        <strain evidence="9 10">HKU72</strain>
    </source>
</reference>
<feature type="domain" description="Nudix hydrolase" evidence="8">
    <location>
        <begin position="46"/>
        <end position="184"/>
    </location>
</feature>
<dbReference type="PANTHER" id="PTHR12318">
    <property type="entry name" value="TESTOSTERONE-REGULATED PROTEIN RP2"/>
    <property type="match status" value="1"/>
</dbReference>
<keyword evidence="4" id="KW-0378">Hydrolase</keyword>
<dbReference type="SUPFAM" id="SSF55811">
    <property type="entry name" value="Nudix"/>
    <property type="match status" value="1"/>
</dbReference>
<dbReference type="OrthoDB" id="7183442at2"/>
<evidence type="ECO:0000313" key="10">
    <source>
        <dbReference type="Proteomes" id="UP000319375"/>
    </source>
</evidence>
<dbReference type="Proteomes" id="UP000319375">
    <property type="component" value="Unassembled WGS sequence"/>
</dbReference>
<evidence type="ECO:0000256" key="1">
    <source>
        <dbReference type="ARBA" id="ARBA00001936"/>
    </source>
</evidence>
<accession>A0A5C5S2Q3</accession>
<dbReference type="InterPro" id="IPR039121">
    <property type="entry name" value="NUDT19"/>
</dbReference>
<dbReference type="PANTHER" id="PTHR12318:SF0">
    <property type="entry name" value="ACYL-COENZYME A DIPHOSPHATASE NUDT19"/>
    <property type="match status" value="1"/>
</dbReference>
<comment type="cofactor">
    <cofactor evidence="1">
        <name>Mn(2+)</name>
        <dbReference type="ChEBI" id="CHEBI:29035"/>
    </cofactor>
</comment>
<gene>
    <name evidence="9" type="ORF">FK530_13310</name>
</gene>
<evidence type="ECO:0000256" key="6">
    <source>
        <dbReference type="ARBA" id="ARBA00023211"/>
    </source>
</evidence>
<dbReference type="GO" id="GO:0046872">
    <property type="term" value="F:metal ion binding"/>
    <property type="evidence" value="ECO:0007669"/>
    <property type="project" value="UniProtKB-KW"/>
</dbReference>
<keyword evidence="6" id="KW-0464">Manganese</keyword>
<evidence type="ECO:0000256" key="5">
    <source>
        <dbReference type="ARBA" id="ARBA00022842"/>
    </source>
</evidence>
<name>A0A5C5S2Q3_9ACTN</name>
<protein>
    <submittedName>
        <fullName evidence="9">NUDIX domain-containing protein</fullName>
    </submittedName>
</protein>
<organism evidence="9 10">
    <name type="scientific">Tsukamurella conjunctivitidis</name>
    <dbReference type="NCBI Taxonomy" id="2592068"/>
    <lineage>
        <taxon>Bacteria</taxon>
        <taxon>Bacillati</taxon>
        <taxon>Actinomycetota</taxon>
        <taxon>Actinomycetes</taxon>
        <taxon>Mycobacteriales</taxon>
        <taxon>Tsukamurellaceae</taxon>
        <taxon>Tsukamurella</taxon>
    </lineage>
</organism>
<dbReference type="Gene3D" id="3.90.79.10">
    <property type="entry name" value="Nucleoside Triphosphate Pyrophosphohydrolase"/>
    <property type="match status" value="2"/>
</dbReference>
<dbReference type="CDD" id="cd18870">
    <property type="entry name" value="NUDIX_AcylCoAdiphos_Nudt19"/>
    <property type="match status" value="1"/>
</dbReference>
<dbReference type="PROSITE" id="PS51462">
    <property type="entry name" value="NUDIX"/>
    <property type="match status" value="1"/>
</dbReference>
<evidence type="ECO:0000256" key="3">
    <source>
        <dbReference type="ARBA" id="ARBA00022723"/>
    </source>
</evidence>
<evidence type="ECO:0000256" key="7">
    <source>
        <dbReference type="SAM" id="MobiDB-lite"/>
    </source>
</evidence>
<feature type="region of interest" description="Disordered" evidence="7">
    <location>
        <begin position="1"/>
        <end position="45"/>
    </location>
</feature>
<dbReference type="InterPro" id="IPR015797">
    <property type="entry name" value="NUDIX_hydrolase-like_dom_sf"/>
</dbReference>
<proteinExistence type="predicted"/>
<dbReference type="AlphaFoldDB" id="A0A5C5S2Q3"/>
<evidence type="ECO:0000313" key="9">
    <source>
        <dbReference type="EMBL" id="TWS28581.1"/>
    </source>
</evidence>
<evidence type="ECO:0000256" key="2">
    <source>
        <dbReference type="ARBA" id="ARBA00001946"/>
    </source>
</evidence>
<keyword evidence="5" id="KW-0460">Magnesium</keyword>
<dbReference type="GO" id="GO:0016818">
    <property type="term" value="F:hydrolase activity, acting on acid anhydrides, in phosphorus-containing anhydrides"/>
    <property type="evidence" value="ECO:0007669"/>
    <property type="project" value="InterPro"/>
</dbReference>
<comment type="cofactor">
    <cofactor evidence="2">
        <name>Mg(2+)</name>
        <dbReference type="ChEBI" id="CHEBI:18420"/>
    </cofactor>
</comment>
<dbReference type="Pfam" id="PF00293">
    <property type="entry name" value="NUDIX"/>
    <property type="match status" value="1"/>
</dbReference>
<dbReference type="RefSeq" id="WP_146487504.1">
    <property type="nucleotide sequence ID" value="NZ_VIGX01000006.1"/>
</dbReference>
<dbReference type="InterPro" id="IPR000086">
    <property type="entry name" value="NUDIX_hydrolase_dom"/>
</dbReference>
<comment type="caution">
    <text evidence="9">The sequence shown here is derived from an EMBL/GenBank/DDBJ whole genome shotgun (WGS) entry which is preliminary data.</text>
</comment>
<dbReference type="EMBL" id="VIGX01000006">
    <property type="protein sequence ID" value="TWS28581.1"/>
    <property type="molecule type" value="Genomic_DNA"/>
</dbReference>